<gene>
    <name evidence="1" type="ORF">GT037_000254</name>
</gene>
<evidence type="ECO:0000313" key="1">
    <source>
        <dbReference type="EMBL" id="KAF7681278.1"/>
    </source>
</evidence>
<dbReference type="EMBL" id="JAAABM010000001">
    <property type="protein sequence ID" value="KAF7681278.1"/>
    <property type="molecule type" value="Genomic_DNA"/>
</dbReference>
<protein>
    <submittedName>
        <fullName evidence="1">Uncharacterized protein</fullName>
    </submittedName>
</protein>
<sequence length="80" mass="8954">MVRVKDKAGWVQWAMSPMGKGRKREVGKEGADGGCSFLGAMHARNINKTPANRWPRQTKYVKHANACQLEMLPVSPNQFV</sequence>
<reference evidence="1" key="1">
    <citation type="submission" date="2020-01" db="EMBL/GenBank/DDBJ databases">
        <authorList>
            <person name="Feng Z.H.Z."/>
        </authorList>
    </citation>
    <scope>NUCLEOTIDE SEQUENCE</scope>
    <source>
        <strain evidence="1">CBS107.38</strain>
    </source>
</reference>
<dbReference type="RefSeq" id="XP_038791157.1">
    <property type="nucleotide sequence ID" value="XM_038925301.1"/>
</dbReference>
<keyword evidence="2" id="KW-1185">Reference proteome</keyword>
<organism evidence="1 2">
    <name type="scientific">Alternaria burnsii</name>
    <dbReference type="NCBI Taxonomy" id="1187904"/>
    <lineage>
        <taxon>Eukaryota</taxon>
        <taxon>Fungi</taxon>
        <taxon>Dikarya</taxon>
        <taxon>Ascomycota</taxon>
        <taxon>Pezizomycotina</taxon>
        <taxon>Dothideomycetes</taxon>
        <taxon>Pleosporomycetidae</taxon>
        <taxon>Pleosporales</taxon>
        <taxon>Pleosporineae</taxon>
        <taxon>Pleosporaceae</taxon>
        <taxon>Alternaria</taxon>
        <taxon>Alternaria sect. Alternaria</taxon>
    </lineage>
</organism>
<accession>A0A8H7EMK5</accession>
<dbReference type="Proteomes" id="UP000596902">
    <property type="component" value="Unassembled WGS sequence"/>
</dbReference>
<proteinExistence type="predicted"/>
<name>A0A8H7EMK5_9PLEO</name>
<comment type="caution">
    <text evidence="1">The sequence shown here is derived from an EMBL/GenBank/DDBJ whole genome shotgun (WGS) entry which is preliminary data.</text>
</comment>
<dbReference type="GeneID" id="62198479"/>
<reference evidence="1" key="2">
    <citation type="submission" date="2020-08" db="EMBL/GenBank/DDBJ databases">
        <title>Draft Genome Sequence of Cumin Blight Pathogen Alternaria burnsii.</title>
        <authorList>
            <person name="Feng Z."/>
        </authorList>
    </citation>
    <scope>NUCLEOTIDE SEQUENCE</scope>
    <source>
        <strain evidence="1">CBS107.38</strain>
    </source>
</reference>
<evidence type="ECO:0000313" key="2">
    <source>
        <dbReference type="Proteomes" id="UP000596902"/>
    </source>
</evidence>
<dbReference type="AlphaFoldDB" id="A0A8H7EMK5"/>